<dbReference type="EMBL" id="JQBK01000034">
    <property type="protein sequence ID" value="KRN83864.1"/>
    <property type="molecule type" value="Genomic_DNA"/>
</dbReference>
<feature type="transmembrane region" description="Helical" evidence="1">
    <location>
        <begin position="6"/>
        <end position="25"/>
    </location>
</feature>
<accession>A0A0R2K2S5</accession>
<keyword evidence="1" id="KW-1133">Transmembrane helix</keyword>
<dbReference type="Proteomes" id="UP000051491">
    <property type="component" value="Unassembled WGS sequence"/>
</dbReference>
<evidence type="ECO:0000256" key="1">
    <source>
        <dbReference type="SAM" id="Phobius"/>
    </source>
</evidence>
<dbReference type="PATRIC" id="fig|89059.3.peg.1384"/>
<evidence type="ECO:0000313" key="2">
    <source>
        <dbReference type="EMBL" id="KRN83864.1"/>
    </source>
</evidence>
<proteinExistence type="predicted"/>
<evidence type="ECO:0008006" key="4">
    <source>
        <dbReference type="Google" id="ProtNLM"/>
    </source>
</evidence>
<protein>
    <recommendedName>
        <fullName evidence="4">Major facilitator superfamily (MFS) profile domain-containing protein</fullName>
    </recommendedName>
</protein>
<dbReference type="SUPFAM" id="SSF103473">
    <property type="entry name" value="MFS general substrate transporter"/>
    <property type="match status" value="1"/>
</dbReference>
<name>A0A0R2K2S5_9LACO</name>
<dbReference type="Gene3D" id="1.20.1250.20">
    <property type="entry name" value="MFS general substrate transporter like domains"/>
    <property type="match status" value="1"/>
</dbReference>
<sequence length="75" mass="8178">MYGSSFLIVFGASQYWCFILGIVILTTNEILVTPMIPLLLSKYSERQHHGFVQSLGSLSNTLGSALGPVLGVWCT</sequence>
<dbReference type="AlphaFoldDB" id="A0A0R2K2S5"/>
<reference evidence="2 3" key="1">
    <citation type="journal article" date="2015" name="Genome Announc.">
        <title>Expanding the biotechnology potential of lactobacilli through comparative genomics of 213 strains and associated genera.</title>
        <authorList>
            <person name="Sun Z."/>
            <person name="Harris H.M."/>
            <person name="McCann A."/>
            <person name="Guo C."/>
            <person name="Argimon S."/>
            <person name="Zhang W."/>
            <person name="Yang X."/>
            <person name="Jeffery I.B."/>
            <person name="Cooney J.C."/>
            <person name="Kagawa T.F."/>
            <person name="Liu W."/>
            <person name="Song Y."/>
            <person name="Salvetti E."/>
            <person name="Wrobel A."/>
            <person name="Rasinkangas P."/>
            <person name="Parkhill J."/>
            <person name="Rea M.C."/>
            <person name="O'Sullivan O."/>
            <person name="Ritari J."/>
            <person name="Douillard F.P."/>
            <person name="Paul Ross R."/>
            <person name="Yang R."/>
            <person name="Briner A.E."/>
            <person name="Felis G.E."/>
            <person name="de Vos W.M."/>
            <person name="Barrangou R."/>
            <person name="Klaenhammer T.R."/>
            <person name="Caufield P.W."/>
            <person name="Cui Y."/>
            <person name="Zhang H."/>
            <person name="O'Toole P.W."/>
        </authorList>
    </citation>
    <scope>NUCLEOTIDE SEQUENCE [LARGE SCALE GENOMIC DNA]</scope>
    <source>
        <strain evidence="2 3">DSM 15353</strain>
    </source>
</reference>
<evidence type="ECO:0000313" key="3">
    <source>
        <dbReference type="Proteomes" id="UP000051491"/>
    </source>
</evidence>
<keyword evidence="1" id="KW-0472">Membrane</keyword>
<dbReference type="InterPro" id="IPR036259">
    <property type="entry name" value="MFS_trans_sf"/>
</dbReference>
<gene>
    <name evidence="2" type="ORF">IV43_GL001286</name>
</gene>
<comment type="caution">
    <text evidence="2">The sequence shown here is derived from an EMBL/GenBank/DDBJ whole genome shotgun (WGS) entry which is preliminary data.</text>
</comment>
<organism evidence="2 3">
    <name type="scientific">Ligilactobacillus acidipiscis</name>
    <dbReference type="NCBI Taxonomy" id="89059"/>
    <lineage>
        <taxon>Bacteria</taxon>
        <taxon>Bacillati</taxon>
        <taxon>Bacillota</taxon>
        <taxon>Bacilli</taxon>
        <taxon>Lactobacillales</taxon>
        <taxon>Lactobacillaceae</taxon>
        <taxon>Ligilactobacillus</taxon>
    </lineage>
</organism>
<keyword evidence="1" id="KW-0812">Transmembrane</keyword>